<gene>
    <name evidence="2" type="primary">ORF4840</name>
</gene>
<feature type="non-terminal residue" evidence="2">
    <location>
        <position position="121"/>
    </location>
</feature>
<accession>A0A0B6XYR3</accession>
<name>A0A0B6XYR3_9EUPU</name>
<feature type="region of interest" description="Disordered" evidence="1">
    <location>
        <begin position="44"/>
        <end position="106"/>
    </location>
</feature>
<sequence>TPTPKSSSMSNITSASLVNLAKGVENLSNQMQQNMMQGGPFHSIQVQGQMTGGSNSSNTSSVNGIPTSTTIAATTSSSSSPSINSSSSHQVTATASQAAGGPNVNNTFIATNLSISQVNLP</sequence>
<feature type="compositionally biased region" description="Polar residues" evidence="1">
    <location>
        <begin position="89"/>
        <end position="106"/>
    </location>
</feature>
<reference evidence="2" key="1">
    <citation type="submission" date="2014-12" db="EMBL/GenBank/DDBJ databases">
        <title>Insight into the proteome of Arion vulgaris.</title>
        <authorList>
            <person name="Aradska J."/>
            <person name="Bulat T."/>
            <person name="Smidak R."/>
            <person name="Sarate P."/>
            <person name="Gangsoo J."/>
            <person name="Sialana F."/>
            <person name="Bilban M."/>
            <person name="Lubec G."/>
        </authorList>
    </citation>
    <scope>NUCLEOTIDE SEQUENCE</scope>
    <source>
        <tissue evidence="2">Skin</tissue>
    </source>
</reference>
<dbReference type="AlphaFoldDB" id="A0A0B6XYR3"/>
<proteinExistence type="predicted"/>
<feature type="compositionally biased region" description="Low complexity" evidence="1">
    <location>
        <begin position="52"/>
        <end position="88"/>
    </location>
</feature>
<feature type="non-terminal residue" evidence="2">
    <location>
        <position position="1"/>
    </location>
</feature>
<evidence type="ECO:0000313" key="2">
    <source>
        <dbReference type="EMBL" id="CEK48681.1"/>
    </source>
</evidence>
<dbReference type="EMBL" id="HACG01001816">
    <property type="protein sequence ID" value="CEK48681.1"/>
    <property type="molecule type" value="Transcribed_RNA"/>
</dbReference>
<evidence type="ECO:0000256" key="1">
    <source>
        <dbReference type="SAM" id="MobiDB-lite"/>
    </source>
</evidence>
<protein>
    <submittedName>
        <fullName evidence="2">Uncharacterized protein</fullName>
    </submittedName>
</protein>
<organism evidence="2">
    <name type="scientific">Arion vulgaris</name>
    <dbReference type="NCBI Taxonomy" id="1028688"/>
    <lineage>
        <taxon>Eukaryota</taxon>
        <taxon>Metazoa</taxon>
        <taxon>Spiralia</taxon>
        <taxon>Lophotrochozoa</taxon>
        <taxon>Mollusca</taxon>
        <taxon>Gastropoda</taxon>
        <taxon>Heterobranchia</taxon>
        <taxon>Euthyneura</taxon>
        <taxon>Panpulmonata</taxon>
        <taxon>Eupulmonata</taxon>
        <taxon>Stylommatophora</taxon>
        <taxon>Helicina</taxon>
        <taxon>Arionoidea</taxon>
        <taxon>Arionidae</taxon>
        <taxon>Arion</taxon>
    </lineage>
</organism>